<evidence type="ECO:0000313" key="2">
    <source>
        <dbReference type="EMBL" id="TRY63836.1"/>
    </source>
</evidence>
<dbReference type="OMA" id="TSWENTQ"/>
<name>A0A553NEG0_TIGCA</name>
<dbReference type="Proteomes" id="UP000318571">
    <property type="component" value="Chromosome 10"/>
</dbReference>
<dbReference type="SUPFAM" id="SSF50814">
    <property type="entry name" value="Lipocalins"/>
    <property type="match status" value="1"/>
</dbReference>
<feature type="chain" id="PRO_5021740444" evidence="1">
    <location>
        <begin position="19"/>
        <end position="145"/>
    </location>
</feature>
<protein>
    <submittedName>
        <fullName evidence="2">Uncharacterized protein</fullName>
    </submittedName>
</protein>
<comment type="caution">
    <text evidence="2">The sequence shown here is derived from an EMBL/GenBank/DDBJ whole genome shotgun (WGS) entry which is preliminary data.</text>
</comment>
<evidence type="ECO:0000256" key="1">
    <source>
        <dbReference type="SAM" id="SignalP"/>
    </source>
</evidence>
<evidence type="ECO:0000313" key="3">
    <source>
        <dbReference type="Proteomes" id="UP000318571"/>
    </source>
</evidence>
<dbReference type="AlphaFoldDB" id="A0A553NEG0"/>
<gene>
    <name evidence="2" type="ORF">TCAL_11842</name>
</gene>
<keyword evidence="3" id="KW-1185">Reference proteome</keyword>
<reference evidence="2 3" key="1">
    <citation type="journal article" date="2018" name="Nat. Ecol. Evol.">
        <title>Genomic signatures of mitonuclear coevolution across populations of Tigriopus californicus.</title>
        <authorList>
            <person name="Barreto F.S."/>
            <person name="Watson E.T."/>
            <person name="Lima T.G."/>
            <person name="Willett C.S."/>
            <person name="Edmands S."/>
            <person name="Li W."/>
            <person name="Burton R.S."/>
        </authorList>
    </citation>
    <scope>NUCLEOTIDE SEQUENCE [LARGE SCALE GENOMIC DNA]</scope>
    <source>
        <strain evidence="2 3">San Diego</strain>
    </source>
</reference>
<dbReference type="InterPro" id="IPR012674">
    <property type="entry name" value="Calycin"/>
</dbReference>
<dbReference type="EMBL" id="VCGU01000458">
    <property type="protein sequence ID" value="TRY63836.1"/>
    <property type="molecule type" value="Genomic_DNA"/>
</dbReference>
<proteinExistence type="predicted"/>
<feature type="signal peptide" evidence="1">
    <location>
        <begin position="1"/>
        <end position="18"/>
    </location>
</feature>
<organism evidence="2 3">
    <name type="scientific">Tigriopus californicus</name>
    <name type="common">Marine copepod</name>
    <dbReference type="NCBI Taxonomy" id="6832"/>
    <lineage>
        <taxon>Eukaryota</taxon>
        <taxon>Metazoa</taxon>
        <taxon>Ecdysozoa</taxon>
        <taxon>Arthropoda</taxon>
        <taxon>Crustacea</taxon>
        <taxon>Multicrustacea</taxon>
        <taxon>Hexanauplia</taxon>
        <taxon>Copepoda</taxon>
        <taxon>Harpacticoida</taxon>
        <taxon>Harpacticidae</taxon>
        <taxon>Tigriopus</taxon>
    </lineage>
</organism>
<sequence>MRTYKLVILLACAASCLAEVDLNGKWVEDSGKRSNLNAFLSAAGVNFFTRTAISVVSFKNEQLISQDANRYTIDGKKGPRSDPYFYTLVADGDTNTVVDMGILGGPMDTISFVKGNALETRVPTPWFTLLNTWVLERKLPRSTIK</sequence>
<keyword evidence="1" id="KW-0732">Signal</keyword>
<dbReference type="Gene3D" id="2.40.128.20">
    <property type="match status" value="1"/>
</dbReference>
<accession>A0A553NEG0</accession>